<dbReference type="RefSeq" id="WP_160593757.1">
    <property type="nucleotide sequence ID" value="NZ_CP047895.1"/>
</dbReference>
<evidence type="ECO:0000256" key="2">
    <source>
        <dbReference type="ARBA" id="ARBA00022729"/>
    </source>
</evidence>
<name>A0A7Z2S9F5_9SPHN</name>
<accession>A0A7Z2S9F5</accession>
<dbReference type="EMBL" id="CP047895">
    <property type="protein sequence ID" value="QHL91722.1"/>
    <property type="molecule type" value="Genomic_DNA"/>
</dbReference>
<organism evidence="6 7">
    <name type="scientific">Sphingomonas changnyeongensis</name>
    <dbReference type="NCBI Taxonomy" id="2698679"/>
    <lineage>
        <taxon>Bacteria</taxon>
        <taxon>Pseudomonadati</taxon>
        <taxon>Pseudomonadota</taxon>
        <taxon>Alphaproteobacteria</taxon>
        <taxon>Sphingomonadales</taxon>
        <taxon>Sphingomonadaceae</taxon>
        <taxon>Sphingomonas</taxon>
    </lineage>
</organism>
<keyword evidence="6" id="KW-0966">Cell projection</keyword>
<dbReference type="InterPro" id="IPR039246">
    <property type="entry name" value="Flagellar_FlgA"/>
</dbReference>
<dbReference type="Proteomes" id="UP000464468">
    <property type="component" value="Chromosome"/>
</dbReference>
<sequence>MLGLALLLAGMAGAAPGVVPPAAPLASAFVLARPVERGEIIATTDFVAQDVPASQTTGALAANAAAGMEATRRLNAGAVVRSGDVMAPRLVRRGEPVTLRVRSGALTITAQGRALSDGRRGDVVRVVAPSNKTLEGAVDGPASVRIAAN</sequence>
<reference evidence="6 7" key="1">
    <citation type="submission" date="2020-01" db="EMBL/GenBank/DDBJ databases">
        <title>Sphingomonas sp. C33 whole genome sequece.</title>
        <authorList>
            <person name="Park C."/>
        </authorList>
    </citation>
    <scope>NUCLEOTIDE SEQUENCE [LARGE SCALE GENOMIC DNA]</scope>
    <source>
        <strain evidence="6 7">C33</strain>
    </source>
</reference>
<dbReference type="InterPro" id="IPR017585">
    <property type="entry name" value="SAF_FlgA"/>
</dbReference>
<keyword evidence="3 4" id="KW-0574">Periplasm</keyword>
<keyword evidence="6" id="KW-0969">Cilium</keyword>
<evidence type="ECO:0000256" key="3">
    <source>
        <dbReference type="ARBA" id="ARBA00022764"/>
    </source>
</evidence>
<dbReference type="AlphaFoldDB" id="A0A7Z2S9F5"/>
<comment type="subcellular location">
    <subcellularLocation>
        <location evidence="1 4">Periplasm</location>
    </subcellularLocation>
</comment>
<dbReference type="GO" id="GO:0044780">
    <property type="term" value="P:bacterial-type flagellum assembly"/>
    <property type="evidence" value="ECO:0007669"/>
    <property type="project" value="InterPro"/>
</dbReference>
<dbReference type="CDD" id="cd11614">
    <property type="entry name" value="SAF_CpaB_FlgA_like"/>
    <property type="match status" value="1"/>
</dbReference>
<comment type="function">
    <text evidence="4">Involved in the assembly process of the P-ring formation. It may associate with FlgF on the rod constituting a structure essential for the P-ring assembly or may act as a modulator protein for the P-ring assembly.</text>
</comment>
<gene>
    <name evidence="6" type="primary">flgA</name>
    <name evidence="6" type="ORF">GVO57_01520</name>
</gene>
<protein>
    <recommendedName>
        <fullName evidence="4">Flagella basal body P-ring formation protein FlgA</fullName>
    </recommendedName>
</protein>
<evidence type="ECO:0000313" key="7">
    <source>
        <dbReference type="Proteomes" id="UP000464468"/>
    </source>
</evidence>
<dbReference type="InterPro" id="IPR013974">
    <property type="entry name" value="SAF"/>
</dbReference>
<dbReference type="PANTHER" id="PTHR36307:SF1">
    <property type="entry name" value="FLAGELLA BASAL BODY P-RING FORMATION PROTEIN FLGA"/>
    <property type="match status" value="1"/>
</dbReference>
<feature type="domain" description="SAF" evidence="5">
    <location>
        <begin position="26"/>
        <end position="86"/>
    </location>
</feature>
<dbReference type="KEGG" id="schy:GVO57_01520"/>
<comment type="similarity">
    <text evidence="4">Belongs to the FlgA family.</text>
</comment>
<keyword evidence="7" id="KW-1185">Reference proteome</keyword>
<dbReference type="Pfam" id="PF13144">
    <property type="entry name" value="ChapFlgA"/>
    <property type="match status" value="1"/>
</dbReference>
<proteinExistence type="inferred from homology"/>
<dbReference type="NCBIfam" id="TIGR03170">
    <property type="entry name" value="flgA_cterm"/>
    <property type="match status" value="1"/>
</dbReference>
<evidence type="ECO:0000256" key="1">
    <source>
        <dbReference type="ARBA" id="ARBA00004418"/>
    </source>
</evidence>
<dbReference type="PANTHER" id="PTHR36307">
    <property type="entry name" value="FLAGELLA BASAL BODY P-RING FORMATION PROTEIN FLGA"/>
    <property type="match status" value="1"/>
</dbReference>
<evidence type="ECO:0000259" key="5">
    <source>
        <dbReference type="SMART" id="SM00858"/>
    </source>
</evidence>
<evidence type="ECO:0000313" key="6">
    <source>
        <dbReference type="EMBL" id="QHL91722.1"/>
    </source>
</evidence>
<evidence type="ECO:0000256" key="4">
    <source>
        <dbReference type="RuleBase" id="RU362063"/>
    </source>
</evidence>
<keyword evidence="2" id="KW-0732">Signal</keyword>
<dbReference type="Gene3D" id="2.30.30.760">
    <property type="match status" value="1"/>
</dbReference>
<dbReference type="SMART" id="SM00858">
    <property type="entry name" value="SAF"/>
    <property type="match status" value="1"/>
</dbReference>
<dbReference type="GO" id="GO:0042597">
    <property type="term" value="C:periplasmic space"/>
    <property type="evidence" value="ECO:0007669"/>
    <property type="project" value="UniProtKB-SubCell"/>
</dbReference>
<keyword evidence="4" id="KW-1005">Bacterial flagellum biogenesis</keyword>
<dbReference type="Gene3D" id="3.90.1210.10">
    <property type="entry name" value="Antifreeze-like/N-acetylneuraminic acid synthase C-terminal domain"/>
    <property type="match status" value="1"/>
</dbReference>
<keyword evidence="6" id="KW-0282">Flagellum</keyword>